<evidence type="ECO:0008006" key="3">
    <source>
        <dbReference type="Google" id="ProtNLM"/>
    </source>
</evidence>
<dbReference type="STRING" id="765440.A0A0C3GHR2"/>
<reference evidence="2" key="2">
    <citation type="submission" date="2015-01" db="EMBL/GenBank/DDBJ databases">
        <title>Evolutionary Origins and Diversification of the Mycorrhizal Mutualists.</title>
        <authorList>
            <consortium name="DOE Joint Genome Institute"/>
            <consortium name="Mycorrhizal Genomics Consortium"/>
            <person name="Kohler A."/>
            <person name="Kuo A."/>
            <person name="Nagy L.G."/>
            <person name="Floudas D."/>
            <person name="Copeland A."/>
            <person name="Barry K.W."/>
            <person name="Cichocki N."/>
            <person name="Veneault-Fourrey C."/>
            <person name="LaButti K."/>
            <person name="Lindquist E.A."/>
            <person name="Lipzen A."/>
            <person name="Lundell T."/>
            <person name="Morin E."/>
            <person name="Murat C."/>
            <person name="Riley R."/>
            <person name="Ohm R."/>
            <person name="Sun H."/>
            <person name="Tunlid A."/>
            <person name="Henrissat B."/>
            <person name="Grigoriev I.V."/>
            <person name="Hibbett D.S."/>
            <person name="Martin F."/>
        </authorList>
    </citation>
    <scope>NUCLEOTIDE SEQUENCE [LARGE SCALE GENOMIC DNA]</scope>
    <source>
        <strain evidence="2">F 1598</strain>
    </source>
</reference>
<feature type="non-terminal residue" evidence="1">
    <location>
        <position position="1"/>
    </location>
</feature>
<dbReference type="PANTHER" id="PTHR35871">
    <property type="entry name" value="EXPRESSED PROTEIN"/>
    <property type="match status" value="1"/>
</dbReference>
<dbReference type="InterPro" id="IPR036397">
    <property type="entry name" value="RNaseH_sf"/>
</dbReference>
<keyword evidence="2" id="KW-1185">Reference proteome</keyword>
<accession>A0A0C3GHR2</accession>
<dbReference type="EMBL" id="KN832973">
    <property type="protein sequence ID" value="KIM90181.1"/>
    <property type="molecule type" value="Genomic_DNA"/>
</dbReference>
<dbReference type="Proteomes" id="UP000054166">
    <property type="component" value="Unassembled WGS sequence"/>
</dbReference>
<dbReference type="Gene3D" id="3.30.420.10">
    <property type="entry name" value="Ribonuclease H-like superfamily/Ribonuclease H"/>
    <property type="match status" value="1"/>
</dbReference>
<dbReference type="PANTHER" id="PTHR35871:SF1">
    <property type="entry name" value="CXC1-LIKE CYSTEINE CLUSTER ASSOCIATED WITH KDZ TRANSPOSASES DOMAIN-CONTAINING PROTEIN"/>
    <property type="match status" value="1"/>
</dbReference>
<name>A0A0C3GHR2_PILCF</name>
<organism evidence="1 2">
    <name type="scientific">Piloderma croceum (strain F 1598)</name>
    <dbReference type="NCBI Taxonomy" id="765440"/>
    <lineage>
        <taxon>Eukaryota</taxon>
        <taxon>Fungi</taxon>
        <taxon>Dikarya</taxon>
        <taxon>Basidiomycota</taxon>
        <taxon>Agaricomycotina</taxon>
        <taxon>Agaricomycetes</taxon>
        <taxon>Agaricomycetidae</taxon>
        <taxon>Atheliales</taxon>
        <taxon>Atheliaceae</taxon>
        <taxon>Piloderma</taxon>
    </lineage>
</organism>
<sequence>IIPTFEKVHGPGYQALIMVDHSQGHAAYPPDALRVSEMNLNPGGSQCRLRDGWFMRDGIKIIQPMIFAHDHSTNPNQPKGIKAVLEEHGLWIPRLRLECKKPKCEVGATSCCARQLLGQQPDFREQKSLVQEVIEAAGHLCIFLPKFHCELNFIEFFWGAVKKYLRDNCDYTFDTLKENLPKALAS</sequence>
<dbReference type="HOGENOM" id="CLU_005726_3_0_1"/>
<proteinExistence type="predicted"/>
<dbReference type="GO" id="GO:0003676">
    <property type="term" value="F:nucleic acid binding"/>
    <property type="evidence" value="ECO:0007669"/>
    <property type="project" value="InterPro"/>
</dbReference>
<dbReference type="AlphaFoldDB" id="A0A0C3GHR2"/>
<gene>
    <name evidence="1" type="ORF">PILCRDRAFT_56181</name>
</gene>
<protein>
    <recommendedName>
        <fullName evidence="3">Tc1-like transposase DDE domain-containing protein</fullName>
    </recommendedName>
</protein>
<feature type="non-terminal residue" evidence="1">
    <location>
        <position position="186"/>
    </location>
</feature>
<dbReference type="InParanoid" id="A0A0C3GHR2"/>
<dbReference type="OrthoDB" id="3218065at2759"/>
<reference evidence="1 2" key="1">
    <citation type="submission" date="2014-04" db="EMBL/GenBank/DDBJ databases">
        <authorList>
            <consortium name="DOE Joint Genome Institute"/>
            <person name="Kuo A."/>
            <person name="Tarkka M."/>
            <person name="Buscot F."/>
            <person name="Kohler A."/>
            <person name="Nagy L.G."/>
            <person name="Floudas D."/>
            <person name="Copeland A."/>
            <person name="Barry K.W."/>
            <person name="Cichocki N."/>
            <person name="Veneault-Fourrey C."/>
            <person name="LaButti K."/>
            <person name="Lindquist E.A."/>
            <person name="Lipzen A."/>
            <person name="Lundell T."/>
            <person name="Morin E."/>
            <person name="Murat C."/>
            <person name="Sun H."/>
            <person name="Tunlid A."/>
            <person name="Henrissat B."/>
            <person name="Grigoriev I.V."/>
            <person name="Hibbett D.S."/>
            <person name="Martin F."/>
            <person name="Nordberg H.P."/>
            <person name="Cantor M.N."/>
            <person name="Hua S.X."/>
        </authorList>
    </citation>
    <scope>NUCLEOTIDE SEQUENCE [LARGE SCALE GENOMIC DNA]</scope>
    <source>
        <strain evidence="1 2">F 1598</strain>
    </source>
</reference>
<evidence type="ECO:0000313" key="2">
    <source>
        <dbReference type="Proteomes" id="UP000054166"/>
    </source>
</evidence>
<evidence type="ECO:0000313" key="1">
    <source>
        <dbReference type="EMBL" id="KIM90181.1"/>
    </source>
</evidence>